<evidence type="ECO:0000313" key="4">
    <source>
        <dbReference type="RefSeq" id="XP_018487190.1"/>
    </source>
</evidence>
<dbReference type="PANTHER" id="PTHR47926:SF417">
    <property type="entry name" value="PENTACOTRIPEPTIDE-REPEAT REGION OF PRORP DOMAIN-CONTAINING PROTEIN"/>
    <property type="match status" value="1"/>
</dbReference>
<feature type="repeat" description="PPR" evidence="2">
    <location>
        <begin position="355"/>
        <end position="385"/>
    </location>
</feature>
<evidence type="ECO:0000256" key="2">
    <source>
        <dbReference type="PROSITE-ProRule" id="PRU00708"/>
    </source>
</evidence>
<keyword evidence="1" id="KW-0677">Repeat</keyword>
<reference evidence="3" key="1">
    <citation type="journal article" date="2019" name="Database">
        <title>The radish genome database (RadishGD): an integrated information resource for radish genomics.</title>
        <authorList>
            <person name="Yu H.J."/>
            <person name="Baek S."/>
            <person name="Lee Y.J."/>
            <person name="Cho A."/>
            <person name="Mun J.H."/>
        </authorList>
    </citation>
    <scope>NUCLEOTIDE SEQUENCE [LARGE SCALE GENOMIC DNA]</scope>
    <source>
        <strain evidence="3">cv. WK10039</strain>
    </source>
</reference>
<name>A0A6J0NRU3_RAPSA</name>
<reference evidence="4" key="2">
    <citation type="submission" date="2025-08" db="UniProtKB">
        <authorList>
            <consortium name="RefSeq"/>
        </authorList>
    </citation>
    <scope>IDENTIFICATION</scope>
    <source>
        <tissue evidence="4">Leaf</tissue>
    </source>
</reference>
<dbReference type="OrthoDB" id="1859199at2759"/>
<dbReference type="NCBIfam" id="TIGR00756">
    <property type="entry name" value="PPR"/>
    <property type="match status" value="6"/>
</dbReference>
<keyword evidence="3" id="KW-1185">Reference proteome</keyword>
<dbReference type="RefSeq" id="XP_018487190.1">
    <property type="nucleotide sequence ID" value="XM_018631688.2"/>
</dbReference>
<dbReference type="Pfam" id="PF20431">
    <property type="entry name" value="E_motif"/>
    <property type="match status" value="1"/>
</dbReference>
<dbReference type="PANTHER" id="PTHR47926">
    <property type="entry name" value="PENTATRICOPEPTIDE REPEAT-CONTAINING PROTEIN"/>
    <property type="match status" value="1"/>
</dbReference>
<dbReference type="InterPro" id="IPR011990">
    <property type="entry name" value="TPR-like_helical_dom_sf"/>
</dbReference>
<evidence type="ECO:0000313" key="3">
    <source>
        <dbReference type="Proteomes" id="UP000504610"/>
    </source>
</evidence>
<accession>A0A6J0NRU3</accession>
<dbReference type="InterPro" id="IPR046848">
    <property type="entry name" value="E_motif"/>
</dbReference>
<dbReference type="InterPro" id="IPR002885">
    <property type="entry name" value="PPR_rpt"/>
</dbReference>
<dbReference type="GO" id="GO:0009451">
    <property type="term" value="P:RNA modification"/>
    <property type="evidence" value="ECO:0007669"/>
    <property type="project" value="InterPro"/>
</dbReference>
<evidence type="ECO:0000256" key="1">
    <source>
        <dbReference type="ARBA" id="ARBA00022737"/>
    </source>
</evidence>
<dbReference type="Gene3D" id="1.25.40.10">
    <property type="entry name" value="Tetratricopeptide repeat domain"/>
    <property type="match status" value="4"/>
</dbReference>
<feature type="repeat" description="PPR" evidence="2">
    <location>
        <begin position="386"/>
        <end position="420"/>
    </location>
</feature>
<dbReference type="Proteomes" id="UP000504610">
    <property type="component" value="Chromosome 5"/>
</dbReference>
<sequence length="568" mass="63345">MMTACVENLIVSKPYLLDPSLYLKALKLCSHQSLKKQFVLIHGNSVTNGFISNLQLNNSLVNLYARHGDLRHARKLFDRMPERDVGSWTALISGYSRCGYHRSALLLFKEMRVEPVRANDFTYGSVLKSCKDSGCLKEGMQIHCCVEKGRFAGNLVVRSALLCLYAKCGKMEDARLLFESMEVRDLVSWNIMIDGYTADTSFGLFQLMLAEGKKPDCYTFGSLLRASTEVNCLEMVSVLHGFAVKLGFGRSNVALVRSLVVAYAKCGSLANALKLYEGTMKGDLISCTAIITGLAQQNNFTSGAFDIFREMILMKTKMDEVVASSMLKICTTIASISIGRQIHCFALKSSQIRFDVALRNSLIDMYAKSGDIEDAVLAFEEMEEKDVRSWTSLISGYGRHGDIEKAIDLYNRMEHEGIKPNDVTFLALLSACSHTGETEIGWKVFNTMINKYGIKVREEHLSCMVDMLARGGNLEDAYELIRNKKGITSLSSSTWGAFLDACRRHENVQLSQVAAAQLLSMEPRKPVNYINLASVYAATEDWDNALKTRKLMKETSSCKKAPGYSIVY</sequence>
<feature type="repeat" description="PPR" evidence="2">
    <location>
        <begin position="84"/>
        <end position="118"/>
    </location>
</feature>
<dbReference type="GeneID" id="108857677"/>
<dbReference type="GO" id="GO:0003723">
    <property type="term" value="F:RNA binding"/>
    <property type="evidence" value="ECO:0007669"/>
    <property type="project" value="InterPro"/>
</dbReference>
<dbReference type="AlphaFoldDB" id="A0A6J0NRU3"/>
<feature type="repeat" description="PPR" evidence="2">
    <location>
        <begin position="53"/>
        <end position="83"/>
    </location>
</feature>
<proteinExistence type="predicted"/>
<organism evidence="3 4">
    <name type="scientific">Raphanus sativus</name>
    <name type="common">Radish</name>
    <name type="synonym">Raphanus raphanistrum var. sativus</name>
    <dbReference type="NCBI Taxonomy" id="3726"/>
    <lineage>
        <taxon>Eukaryota</taxon>
        <taxon>Viridiplantae</taxon>
        <taxon>Streptophyta</taxon>
        <taxon>Embryophyta</taxon>
        <taxon>Tracheophyta</taxon>
        <taxon>Spermatophyta</taxon>
        <taxon>Magnoliopsida</taxon>
        <taxon>eudicotyledons</taxon>
        <taxon>Gunneridae</taxon>
        <taxon>Pentapetalae</taxon>
        <taxon>rosids</taxon>
        <taxon>malvids</taxon>
        <taxon>Brassicales</taxon>
        <taxon>Brassicaceae</taxon>
        <taxon>Brassiceae</taxon>
        <taxon>Raphanus</taxon>
    </lineage>
</organism>
<dbReference type="Pfam" id="PF13041">
    <property type="entry name" value="PPR_2"/>
    <property type="match status" value="2"/>
</dbReference>
<gene>
    <name evidence="4" type="primary">LOC108857677</name>
</gene>
<dbReference type="SUPFAM" id="SSF48452">
    <property type="entry name" value="TPR-like"/>
    <property type="match status" value="1"/>
</dbReference>
<dbReference type="FunFam" id="1.25.40.10:FF:000090">
    <property type="entry name" value="Pentatricopeptide repeat-containing protein, chloroplastic"/>
    <property type="match status" value="1"/>
</dbReference>
<feature type="repeat" description="PPR" evidence="2">
    <location>
        <begin position="154"/>
        <end position="188"/>
    </location>
</feature>
<protein>
    <submittedName>
        <fullName evidence="4">Pentatricopeptide repeat-containing protein At3g20730</fullName>
    </submittedName>
</protein>
<dbReference type="Pfam" id="PF01535">
    <property type="entry name" value="PPR"/>
    <property type="match status" value="1"/>
</dbReference>
<dbReference type="KEGG" id="rsz:108857677"/>
<dbReference type="InterPro" id="IPR046960">
    <property type="entry name" value="PPR_At4g14850-like_plant"/>
</dbReference>
<dbReference type="PROSITE" id="PS51375">
    <property type="entry name" value="PPR"/>
    <property type="match status" value="5"/>
</dbReference>
<dbReference type="FunFam" id="1.25.40.10:FF:000227">
    <property type="entry name" value="Pentatricopeptide repeat-containing protein At3g13880"/>
    <property type="match status" value="1"/>
</dbReference>